<reference evidence="1 2" key="1">
    <citation type="journal article" date="2021" name="Elife">
        <title>Chloroplast acquisition without the gene transfer in kleptoplastic sea slugs, Plakobranchus ocellatus.</title>
        <authorList>
            <person name="Maeda T."/>
            <person name="Takahashi S."/>
            <person name="Yoshida T."/>
            <person name="Shimamura S."/>
            <person name="Takaki Y."/>
            <person name="Nagai Y."/>
            <person name="Toyoda A."/>
            <person name="Suzuki Y."/>
            <person name="Arimoto A."/>
            <person name="Ishii H."/>
            <person name="Satoh N."/>
            <person name="Nishiyama T."/>
            <person name="Hasebe M."/>
            <person name="Maruyama T."/>
            <person name="Minagawa J."/>
            <person name="Obokata J."/>
            <person name="Shigenobu S."/>
        </authorList>
    </citation>
    <scope>NUCLEOTIDE SEQUENCE [LARGE SCALE GENOMIC DNA]</scope>
</reference>
<name>A0AAV4EJ05_9GAST</name>
<dbReference type="Gene3D" id="3.80.10.10">
    <property type="entry name" value="Ribonuclease Inhibitor"/>
    <property type="match status" value="1"/>
</dbReference>
<dbReference type="EMBL" id="BMAT01007243">
    <property type="protein sequence ID" value="GFR60715.1"/>
    <property type="molecule type" value="Genomic_DNA"/>
</dbReference>
<evidence type="ECO:0000313" key="1">
    <source>
        <dbReference type="EMBL" id="GFR60715.1"/>
    </source>
</evidence>
<dbReference type="Proteomes" id="UP000762676">
    <property type="component" value="Unassembled WGS sequence"/>
</dbReference>
<dbReference type="SUPFAM" id="SSF52047">
    <property type="entry name" value="RNI-like"/>
    <property type="match status" value="1"/>
</dbReference>
<proteinExistence type="predicted"/>
<evidence type="ECO:0000313" key="2">
    <source>
        <dbReference type="Proteomes" id="UP000762676"/>
    </source>
</evidence>
<sequence>MQRRGYLLRNMTLKIGMPSLPQAWIMSQCVQQLLEFIARQPGTRYIHKLTITSLNFFKHWRVFALSKWNILLAVSNFLLSQRHLQYVDLSVCRVSADDGMRLLRALVVGPSRTTVRQLILADFFQTKYQATLGNRFSRLLTSSFTSLQHLAVDARHVDSSFLLALLTRSPSKESLRHLSLMFGASPPREVIAETTWDRVRQLSADLTVTFVFEEKVDFRMVRSILTPSVPLLNVVVFWPR</sequence>
<dbReference type="AlphaFoldDB" id="A0AAV4EJ05"/>
<accession>A0AAV4EJ05</accession>
<protein>
    <submittedName>
        <fullName evidence="1">F-box only protein 39-like</fullName>
    </submittedName>
</protein>
<dbReference type="InterPro" id="IPR032675">
    <property type="entry name" value="LRR_dom_sf"/>
</dbReference>
<keyword evidence="2" id="KW-1185">Reference proteome</keyword>
<comment type="caution">
    <text evidence="1">The sequence shown here is derived from an EMBL/GenBank/DDBJ whole genome shotgun (WGS) entry which is preliminary data.</text>
</comment>
<organism evidence="1 2">
    <name type="scientific">Elysia marginata</name>
    <dbReference type="NCBI Taxonomy" id="1093978"/>
    <lineage>
        <taxon>Eukaryota</taxon>
        <taxon>Metazoa</taxon>
        <taxon>Spiralia</taxon>
        <taxon>Lophotrochozoa</taxon>
        <taxon>Mollusca</taxon>
        <taxon>Gastropoda</taxon>
        <taxon>Heterobranchia</taxon>
        <taxon>Euthyneura</taxon>
        <taxon>Panpulmonata</taxon>
        <taxon>Sacoglossa</taxon>
        <taxon>Placobranchoidea</taxon>
        <taxon>Plakobranchidae</taxon>
        <taxon>Elysia</taxon>
    </lineage>
</organism>
<gene>
    <name evidence="1" type="ORF">ElyMa_003538600</name>
</gene>